<name>A0A0A9HAB0_ARUDO</name>
<sequence length="199" mass="22592">MKVDVKFLWLRSSSSSSQVCSVTIEHFHCLFHFPSNACTLNGQLLFKHLTSYIFVVDLTTTKDHLTERDHNFTASVTLSLLEYMAPWATLFLWNSHGSLYPSVTIDLKNQHCSTLQGLEHQPLCPKNPHQGLQPSHCLSLSISSTMCSKCSPFISHTRRFHGGHILLSHVFICSIHHILFIHINTGRGTFFLHRNLPSI</sequence>
<dbReference type="AlphaFoldDB" id="A0A0A9HAB0"/>
<reference evidence="1" key="2">
    <citation type="journal article" date="2015" name="Data Brief">
        <title>Shoot transcriptome of the giant reed, Arundo donax.</title>
        <authorList>
            <person name="Barrero R.A."/>
            <person name="Guerrero F.D."/>
            <person name="Moolhuijzen P."/>
            <person name="Goolsby J.A."/>
            <person name="Tidwell J."/>
            <person name="Bellgard S.E."/>
            <person name="Bellgard M.I."/>
        </authorList>
    </citation>
    <scope>NUCLEOTIDE SEQUENCE</scope>
    <source>
        <tissue evidence="1">Shoot tissue taken approximately 20 cm above the soil surface</tissue>
    </source>
</reference>
<accession>A0A0A9HAB0</accession>
<organism evidence="1">
    <name type="scientific">Arundo donax</name>
    <name type="common">Giant reed</name>
    <name type="synonym">Donax arundinaceus</name>
    <dbReference type="NCBI Taxonomy" id="35708"/>
    <lineage>
        <taxon>Eukaryota</taxon>
        <taxon>Viridiplantae</taxon>
        <taxon>Streptophyta</taxon>
        <taxon>Embryophyta</taxon>
        <taxon>Tracheophyta</taxon>
        <taxon>Spermatophyta</taxon>
        <taxon>Magnoliopsida</taxon>
        <taxon>Liliopsida</taxon>
        <taxon>Poales</taxon>
        <taxon>Poaceae</taxon>
        <taxon>PACMAD clade</taxon>
        <taxon>Arundinoideae</taxon>
        <taxon>Arundineae</taxon>
        <taxon>Arundo</taxon>
    </lineage>
</organism>
<protein>
    <submittedName>
        <fullName evidence="1">Uncharacterized protein</fullName>
    </submittedName>
</protein>
<evidence type="ECO:0000313" key="1">
    <source>
        <dbReference type="EMBL" id="JAE33667.1"/>
    </source>
</evidence>
<proteinExistence type="predicted"/>
<reference evidence="1" key="1">
    <citation type="submission" date="2014-09" db="EMBL/GenBank/DDBJ databases">
        <authorList>
            <person name="Magalhaes I.L.F."/>
            <person name="Oliveira U."/>
            <person name="Santos F.R."/>
            <person name="Vidigal T.H.D.A."/>
            <person name="Brescovit A.D."/>
            <person name="Santos A.J."/>
        </authorList>
    </citation>
    <scope>NUCLEOTIDE SEQUENCE</scope>
    <source>
        <tissue evidence="1">Shoot tissue taken approximately 20 cm above the soil surface</tissue>
    </source>
</reference>
<dbReference type="EMBL" id="GBRH01164229">
    <property type="protein sequence ID" value="JAE33667.1"/>
    <property type="molecule type" value="Transcribed_RNA"/>
</dbReference>